<feature type="active site" description="Nucleophile" evidence="4">
    <location>
        <position position="464"/>
    </location>
</feature>
<feature type="binding site" evidence="4">
    <location>
        <position position="437"/>
    </location>
    <ligand>
        <name>S-adenosyl-L-methionine</name>
        <dbReference type="ChEBI" id="CHEBI:59789"/>
    </ligand>
</feature>
<accession>A0A518BQ94</accession>
<feature type="binding site" evidence="4">
    <location>
        <position position="389"/>
    </location>
    <ligand>
        <name>S-adenosyl-L-methionine</name>
        <dbReference type="ChEBI" id="CHEBI:59789"/>
    </ligand>
</feature>
<evidence type="ECO:0000256" key="1">
    <source>
        <dbReference type="ARBA" id="ARBA00022603"/>
    </source>
</evidence>
<name>A0A518BQ94_9BACT</name>
<dbReference type="InterPro" id="IPR012340">
    <property type="entry name" value="NA-bd_OB-fold"/>
</dbReference>
<feature type="binding site" evidence="4">
    <location>
        <position position="338"/>
    </location>
    <ligand>
        <name>S-adenosyl-L-methionine</name>
        <dbReference type="ChEBI" id="CHEBI:59789"/>
    </ligand>
</feature>
<dbReference type="CDD" id="cd02440">
    <property type="entry name" value="AdoMet_MTases"/>
    <property type="match status" value="1"/>
</dbReference>
<evidence type="ECO:0000256" key="4">
    <source>
        <dbReference type="PROSITE-ProRule" id="PRU01024"/>
    </source>
</evidence>
<comment type="similarity">
    <text evidence="4">Belongs to the class I-like SAM-binding methyltransferase superfamily. RNA M5U methyltransferase family.</text>
</comment>
<dbReference type="NCBIfam" id="TIGR00479">
    <property type="entry name" value="rumA"/>
    <property type="match status" value="1"/>
</dbReference>
<gene>
    <name evidence="7" type="primary">rlmCD</name>
    <name evidence="7" type="ORF">Pla133_42590</name>
</gene>
<evidence type="ECO:0000256" key="5">
    <source>
        <dbReference type="PROSITE-ProRule" id="PRU10015"/>
    </source>
</evidence>
<dbReference type="GO" id="GO:0006396">
    <property type="term" value="P:RNA processing"/>
    <property type="evidence" value="ECO:0007669"/>
    <property type="project" value="InterPro"/>
</dbReference>
<organism evidence="7 8">
    <name type="scientific">Engelhardtia mirabilis</name>
    <dbReference type="NCBI Taxonomy" id="2528011"/>
    <lineage>
        <taxon>Bacteria</taxon>
        <taxon>Pseudomonadati</taxon>
        <taxon>Planctomycetota</taxon>
        <taxon>Planctomycetia</taxon>
        <taxon>Planctomycetia incertae sedis</taxon>
        <taxon>Engelhardtia</taxon>
    </lineage>
</organism>
<feature type="region of interest" description="Disordered" evidence="6">
    <location>
        <begin position="1"/>
        <end position="40"/>
    </location>
</feature>
<protein>
    <submittedName>
        <fullName evidence="7">23S rRNA (Uracil-C(5))-methyltransferase RlmCD</fullName>
        <ecNumber evidence="7">2.1.1.189</ecNumber>
    </submittedName>
</protein>
<dbReference type="InterPro" id="IPR030391">
    <property type="entry name" value="MeTrfase_TrmA_CS"/>
</dbReference>
<dbReference type="EC" id="2.1.1.189" evidence="7"/>
<keyword evidence="3 4" id="KW-0949">S-adenosyl-L-methionine</keyword>
<reference evidence="7 8" key="1">
    <citation type="submission" date="2019-02" db="EMBL/GenBank/DDBJ databases">
        <title>Deep-cultivation of Planctomycetes and their phenomic and genomic characterization uncovers novel biology.</title>
        <authorList>
            <person name="Wiegand S."/>
            <person name="Jogler M."/>
            <person name="Boedeker C."/>
            <person name="Pinto D."/>
            <person name="Vollmers J."/>
            <person name="Rivas-Marin E."/>
            <person name="Kohn T."/>
            <person name="Peeters S.H."/>
            <person name="Heuer A."/>
            <person name="Rast P."/>
            <person name="Oberbeckmann S."/>
            <person name="Bunk B."/>
            <person name="Jeske O."/>
            <person name="Meyerdierks A."/>
            <person name="Storesund J.E."/>
            <person name="Kallscheuer N."/>
            <person name="Luecker S."/>
            <person name="Lage O.M."/>
            <person name="Pohl T."/>
            <person name="Merkel B.J."/>
            <person name="Hornburger P."/>
            <person name="Mueller R.-W."/>
            <person name="Bruemmer F."/>
            <person name="Labrenz M."/>
            <person name="Spormann A.M."/>
            <person name="Op den Camp H."/>
            <person name="Overmann J."/>
            <person name="Amann R."/>
            <person name="Jetten M.S.M."/>
            <person name="Mascher T."/>
            <person name="Medema M.H."/>
            <person name="Devos D.P."/>
            <person name="Kaster A.-K."/>
            <person name="Ovreas L."/>
            <person name="Rohde M."/>
            <person name="Galperin M.Y."/>
            <person name="Jogler C."/>
        </authorList>
    </citation>
    <scope>NUCLEOTIDE SEQUENCE [LARGE SCALE GENOMIC DNA]</scope>
    <source>
        <strain evidence="7 8">Pla133</strain>
    </source>
</reference>
<dbReference type="Gene3D" id="2.40.50.1070">
    <property type="match status" value="1"/>
</dbReference>
<dbReference type="InterPro" id="IPR010280">
    <property type="entry name" value="U5_MeTrfase_fam"/>
</dbReference>
<keyword evidence="8" id="KW-1185">Reference proteome</keyword>
<dbReference type="Pfam" id="PF05958">
    <property type="entry name" value="tRNA_U5-meth_tr"/>
    <property type="match status" value="1"/>
</dbReference>
<dbReference type="Gene3D" id="3.40.50.150">
    <property type="entry name" value="Vaccinia Virus protein VP39"/>
    <property type="match status" value="1"/>
</dbReference>
<keyword evidence="1 4" id="KW-0489">Methyltransferase</keyword>
<dbReference type="KEGG" id="pbap:Pla133_42590"/>
<dbReference type="GO" id="GO:0009451">
    <property type="term" value="P:RNA modification"/>
    <property type="evidence" value="ECO:0007669"/>
    <property type="project" value="UniProtKB-ARBA"/>
</dbReference>
<dbReference type="PROSITE" id="PS51687">
    <property type="entry name" value="SAM_MT_RNA_M5U"/>
    <property type="match status" value="1"/>
</dbReference>
<dbReference type="GO" id="GO:0008173">
    <property type="term" value="F:RNA methyltransferase activity"/>
    <property type="evidence" value="ECO:0007669"/>
    <property type="project" value="InterPro"/>
</dbReference>
<sequence>MIEHTDATPDSEGVDTRGVDSLPSDAQPGEIWGAPETAPRLPRRDDRFVCEVDGLAERGRASGRVGAYTVNFARATPGALVEGRVKQRRRSKVEADVMRVLRPSPDRVEPRCSHFGECGGCSFQDLAYPRQLAEKHRLLMRQLRGLSEFGLGEVPALIGCESIYGYRNKMDFTFSAKRWVERREPEGGDGRRTDFGLGLHARGRHDKVLDVSACSIQFSGGDGLLATVRELALASGLEPWDTASHSGYLRHLVLRHGVHSGEVMAHLVTSPGSPAAFDTLCEELVARHPELTTLVHSETDRLSTVALGEVQTTRHGPGWIEERLLGTRFRVSPDSFFQTNTRAAEQLFGWIRARLDEAGAGGVLHDLYCGGGAIGLVLAGAFERVVGLELVEPAVVDARVNAQLNGVERASYHSGDVLALLGGDELDLPPADVVVVDPPRAGLHQKVVARLAEVASPHLVYVSCNPDSAARDLPPLLAATYDLAAVQPFDLFPHTPHLECAFHLVRREG</sequence>
<dbReference type="AlphaFoldDB" id="A0A518BQ94"/>
<dbReference type="InterPro" id="IPR029063">
    <property type="entry name" value="SAM-dependent_MTases_sf"/>
</dbReference>
<dbReference type="PANTHER" id="PTHR11061">
    <property type="entry name" value="RNA M5U METHYLTRANSFERASE"/>
    <property type="match status" value="1"/>
</dbReference>
<feature type="active site" evidence="5">
    <location>
        <position position="464"/>
    </location>
</feature>
<dbReference type="RefSeq" id="WP_419191782.1">
    <property type="nucleotide sequence ID" value="NZ_CP036287.1"/>
</dbReference>
<evidence type="ECO:0000256" key="3">
    <source>
        <dbReference type="ARBA" id="ARBA00022691"/>
    </source>
</evidence>
<evidence type="ECO:0000313" key="8">
    <source>
        <dbReference type="Proteomes" id="UP000316921"/>
    </source>
</evidence>
<dbReference type="GO" id="GO:0032259">
    <property type="term" value="P:methylation"/>
    <property type="evidence" value="ECO:0007669"/>
    <property type="project" value="UniProtKB-KW"/>
</dbReference>
<dbReference type="Proteomes" id="UP000316921">
    <property type="component" value="Chromosome"/>
</dbReference>
<dbReference type="PANTHER" id="PTHR11061:SF30">
    <property type="entry name" value="TRNA (URACIL(54)-C(5))-METHYLTRANSFERASE"/>
    <property type="match status" value="1"/>
</dbReference>
<dbReference type="Gene3D" id="2.40.50.140">
    <property type="entry name" value="Nucleic acid-binding proteins"/>
    <property type="match status" value="1"/>
</dbReference>
<keyword evidence="2 4" id="KW-0808">Transferase</keyword>
<proteinExistence type="inferred from homology"/>
<evidence type="ECO:0000256" key="6">
    <source>
        <dbReference type="SAM" id="MobiDB-lite"/>
    </source>
</evidence>
<feature type="binding site" evidence="4">
    <location>
        <position position="368"/>
    </location>
    <ligand>
        <name>S-adenosyl-L-methionine</name>
        <dbReference type="ChEBI" id="CHEBI:59789"/>
    </ligand>
</feature>
<dbReference type="SUPFAM" id="SSF53335">
    <property type="entry name" value="S-adenosyl-L-methionine-dependent methyltransferases"/>
    <property type="match status" value="1"/>
</dbReference>
<evidence type="ECO:0000256" key="2">
    <source>
        <dbReference type="ARBA" id="ARBA00022679"/>
    </source>
</evidence>
<dbReference type="PROSITE" id="PS01231">
    <property type="entry name" value="TRMA_2"/>
    <property type="match status" value="1"/>
</dbReference>
<evidence type="ECO:0000313" key="7">
    <source>
        <dbReference type="EMBL" id="QDU69143.1"/>
    </source>
</evidence>
<dbReference type="EMBL" id="CP036287">
    <property type="protein sequence ID" value="QDU69143.1"/>
    <property type="molecule type" value="Genomic_DNA"/>
</dbReference>
<dbReference type="PROSITE" id="PS01230">
    <property type="entry name" value="TRMA_1"/>
    <property type="match status" value="1"/>
</dbReference>
<dbReference type="GO" id="GO:0008757">
    <property type="term" value="F:S-adenosylmethionine-dependent methyltransferase activity"/>
    <property type="evidence" value="ECO:0007669"/>
    <property type="project" value="UniProtKB-ARBA"/>
</dbReference>
<dbReference type="InterPro" id="IPR030390">
    <property type="entry name" value="MeTrfase_TrmA_AS"/>
</dbReference>